<dbReference type="PANTHER" id="PTHR48041">
    <property type="entry name" value="ABC TRANSPORTER G FAMILY MEMBER 28"/>
    <property type="match status" value="1"/>
</dbReference>
<dbReference type="GO" id="GO:0140359">
    <property type="term" value="F:ABC-type transporter activity"/>
    <property type="evidence" value="ECO:0007669"/>
    <property type="project" value="InterPro"/>
</dbReference>
<evidence type="ECO:0000256" key="2">
    <source>
        <dbReference type="ARBA" id="ARBA00022448"/>
    </source>
</evidence>
<comment type="subcellular location">
    <subcellularLocation>
        <location evidence="1">Membrane</location>
        <topology evidence="1">Multi-pass membrane protein</topology>
    </subcellularLocation>
</comment>
<evidence type="ECO:0000256" key="4">
    <source>
        <dbReference type="ARBA" id="ARBA00022989"/>
    </source>
</evidence>
<keyword evidence="3 6" id="KW-0812">Transmembrane</keyword>
<sequence>MLNLHAWPTCSLFTSDRRYYLAESSAKLYRPGPYYAAKVVATLPFNAVAACVYALIVYGMAGLNPSTVAAVQSVLIQVLLSLIAVQVLHLAATLAPNQDIAFMLAIAWTAVNLLMSNFFIMYDQMTLSWLSQLRWVSAMGYAFDGLAQLELSGDMYNCSSGAPGGVVQLLPQLLPNTTLLSSQLVTQQLQEPGQDCVADTDAVLQYLGHARPIGMTIGILLGYLGVLHVATLAALVYITRRAEQR</sequence>
<dbReference type="Pfam" id="PF01061">
    <property type="entry name" value="ABC2_membrane"/>
    <property type="match status" value="1"/>
</dbReference>
<keyword evidence="4 6" id="KW-1133">Transmembrane helix</keyword>
<dbReference type="AlphaFoldDB" id="A0A7R9V4K9"/>
<gene>
    <name evidence="8" type="ORF">CEUR00632_LOCUS4786</name>
</gene>
<dbReference type="PANTHER" id="PTHR48041:SF139">
    <property type="entry name" value="PROTEIN SCARLET"/>
    <property type="match status" value="1"/>
</dbReference>
<feature type="transmembrane region" description="Helical" evidence="6">
    <location>
        <begin position="67"/>
        <end position="88"/>
    </location>
</feature>
<protein>
    <recommendedName>
        <fullName evidence="7">ABC-2 type transporter transmembrane domain-containing protein</fullName>
    </recommendedName>
</protein>
<evidence type="ECO:0000256" key="1">
    <source>
        <dbReference type="ARBA" id="ARBA00004141"/>
    </source>
</evidence>
<name>A0A7R9V4K9_9CHLO</name>
<keyword evidence="5 6" id="KW-0472">Membrane</keyword>
<feature type="domain" description="ABC-2 type transporter transmembrane" evidence="7">
    <location>
        <begin position="10"/>
        <end position="150"/>
    </location>
</feature>
<feature type="transmembrane region" description="Helical" evidence="6">
    <location>
        <begin position="100"/>
        <end position="122"/>
    </location>
</feature>
<evidence type="ECO:0000256" key="5">
    <source>
        <dbReference type="ARBA" id="ARBA00023136"/>
    </source>
</evidence>
<feature type="transmembrane region" description="Helical" evidence="6">
    <location>
        <begin position="35"/>
        <end position="61"/>
    </location>
</feature>
<feature type="transmembrane region" description="Helical" evidence="6">
    <location>
        <begin position="213"/>
        <end position="238"/>
    </location>
</feature>
<keyword evidence="2" id="KW-0813">Transport</keyword>
<proteinExistence type="predicted"/>
<accession>A0A7R9V4K9</accession>
<dbReference type="InterPro" id="IPR050352">
    <property type="entry name" value="ABCG_transporters"/>
</dbReference>
<dbReference type="GO" id="GO:0016020">
    <property type="term" value="C:membrane"/>
    <property type="evidence" value="ECO:0007669"/>
    <property type="project" value="UniProtKB-SubCell"/>
</dbReference>
<evidence type="ECO:0000313" key="8">
    <source>
        <dbReference type="EMBL" id="CAD8284750.1"/>
    </source>
</evidence>
<dbReference type="EMBL" id="HBEC01010416">
    <property type="protein sequence ID" value="CAD8284750.1"/>
    <property type="molecule type" value="Transcribed_RNA"/>
</dbReference>
<dbReference type="InterPro" id="IPR013525">
    <property type="entry name" value="ABC2_TM"/>
</dbReference>
<evidence type="ECO:0000256" key="3">
    <source>
        <dbReference type="ARBA" id="ARBA00022692"/>
    </source>
</evidence>
<reference evidence="8" key="1">
    <citation type="submission" date="2021-01" db="EMBL/GenBank/DDBJ databases">
        <authorList>
            <person name="Corre E."/>
            <person name="Pelletier E."/>
            <person name="Niang G."/>
            <person name="Scheremetjew M."/>
            <person name="Finn R."/>
            <person name="Kale V."/>
            <person name="Holt S."/>
            <person name="Cochrane G."/>
            <person name="Meng A."/>
            <person name="Brown T."/>
            <person name="Cohen L."/>
        </authorList>
    </citation>
    <scope>NUCLEOTIDE SEQUENCE</scope>
    <source>
        <strain evidence="8">CCMP219</strain>
    </source>
</reference>
<organism evidence="8">
    <name type="scientific">Chlamydomonas euryale</name>
    <dbReference type="NCBI Taxonomy" id="1486919"/>
    <lineage>
        <taxon>Eukaryota</taxon>
        <taxon>Viridiplantae</taxon>
        <taxon>Chlorophyta</taxon>
        <taxon>core chlorophytes</taxon>
        <taxon>Chlorophyceae</taxon>
        <taxon>CS clade</taxon>
        <taxon>Chlamydomonadales</taxon>
        <taxon>Chlamydomonadaceae</taxon>
        <taxon>Chlamydomonas</taxon>
    </lineage>
</organism>
<evidence type="ECO:0000256" key="6">
    <source>
        <dbReference type="SAM" id="Phobius"/>
    </source>
</evidence>
<evidence type="ECO:0000259" key="7">
    <source>
        <dbReference type="Pfam" id="PF01061"/>
    </source>
</evidence>